<dbReference type="Gene3D" id="2.160.20.10">
    <property type="entry name" value="Single-stranded right-handed beta-helix, Pectin lyase-like"/>
    <property type="match status" value="1"/>
</dbReference>
<dbReference type="InterPro" id="IPR011050">
    <property type="entry name" value="Pectin_lyase_fold/virulence"/>
</dbReference>
<gene>
    <name evidence="2" type="ORF">EDS130_LOCUS29874</name>
</gene>
<evidence type="ECO:0000256" key="1">
    <source>
        <dbReference type="SAM" id="Phobius"/>
    </source>
</evidence>
<dbReference type="PANTHER" id="PTHR36453">
    <property type="entry name" value="SECRETED PROTEIN-RELATED"/>
    <property type="match status" value="1"/>
</dbReference>
<comment type="caution">
    <text evidence="2">The sequence shown here is derived from an EMBL/GenBank/DDBJ whole genome shotgun (WGS) entry which is preliminary data.</text>
</comment>
<keyword evidence="1" id="KW-0812">Transmembrane</keyword>
<protein>
    <recommendedName>
        <fullName evidence="4">Right handed beta helix domain-containing protein</fullName>
    </recommendedName>
</protein>
<dbReference type="PANTHER" id="PTHR36453:SF1">
    <property type="entry name" value="RIGHT HANDED BETA HELIX DOMAIN-CONTAINING PROTEIN"/>
    <property type="match status" value="1"/>
</dbReference>
<sequence length="885" mass="99771">MIQDKSMYAYNSQENSILLQQYCSIYQTEVKYKRNSAGMLLFTGMSLILLIVIYSSHSMVSCSLEHRTTKNSTKIDPRYGRVRNPNVALKDDCALRAFTIEMAGYIAPPFWKSDWTTLSESAFQMDECNETIYRTYRSPNSPSLFANREKTKADNCYRTVFVNGKTGDDRWNGTFEMPLKTIQAAVLLTRMFRIAYGSNNTMCIVIREGTYYLGANATTSSSRMGAIQLTSADSNLVIQNYLDERVILSGGTLLSLQWSVHAKTTTNRTIMKAKIPSYIDLDQFNELYIDGKRAILAKYPNGDPSTQGLYAKNPGFCFEWQKWWGPTPNRSLEVHVQVPFRNGTVFTNFQLGVGGGAYVFDPPTNFWSTAAPPAGDNYVTTRGITVNKDTLPHMSNWTKSTAGLVHTFQGEYWGSWIFQIGSVNSTEYTIMFGRGGFQEARGLSWGGAFYVANIFEELDSPNEWFLDKDSRTLYFMPNETMPNAFVASQVPCLISLRGISIDDPIYNVRFEGLILSETTSTYMREYMVPGGGDWAVHRGGTLYLMNTKDVSISRNLFTQLGSNGIALIDYNDATSIVMNEFVWLADSAIILVGSTNGIDGFSVRSQPANTLIQSNLMHETGIYNKQSSPVLIAVSRSVSVIGNLMFNVPRAAININDGYYGNHTLSWNVMFNTVRETSDHGPINTWDRQPFLSDATQPGVPSLWQHYSYIHHNTIFNNYNALWPIDHDDGSCFYEDSYNFHVYGGKKNFLGHSKKDHHQIYVYADMNRGDFGSNTCLGFYAPRRGFSGWNEVWMNNTCILYKIPVPYVIGNCDTADLFVPYLANNKIYIPNGTEAIFPCNINGTSTKLSFKQWQSYGVDNGTIIDLTPDVQIIVEWGRQMLQTII</sequence>
<dbReference type="AlphaFoldDB" id="A0A815CR94"/>
<dbReference type="SUPFAM" id="SSF51126">
    <property type="entry name" value="Pectin lyase-like"/>
    <property type="match status" value="1"/>
</dbReference>
<evidence type="ECO:0008006" key="4">
    <source>
        <dbReference type="Google" id="ProtNLM"/>
    </source>
</evidence>
<accession>A0A815CR94</accession>
<dbReference type="OrthoDB" id="5949092at2759"/>
<dbReference type="EMBL" id="CAJNOJ010000205">
    <property type="protein sequence ID" value="CAF1287047.1"/>
    <property type="molecule type" value="Genomic_DNA"/>
</dbReference>
<dbReference type="InterPro" id="IPR012334">
    <property type="entry name" value="Pectin_lyas_fold"/>
</dbReference>
<proteinExistence type="predicted"/>
<name>A0A815CR94_ADIRI</name>
<dbReference type="Proteomes" id="UP000663852">
    <property type="component" value="Unassembled WGS sequence"/>
</dbReference>
<keyword evidence="1" id="KW-0472">Membrane</keyword>
<organism evidence="2 3">
    <name type="scientific">Adineta ricciae</name>
    <name type="common">Rotifer</name>
    <dbReference type="NCBI Taxonomy" id="249248"/>
    <lineage>
        <taxon>Eukaryota</taxon>
        <taxon>Metazoa</taxon>
        <taxon>Spiralia</taxon>
        <taxon>Gnathifera</taxon>
        <taxon>Rotifera</taxon>
        <taxon>Eurotatoria</taxon>
        <taxon>Bdelloidea</taxon>
        <taxon>Adinetida</taxon>
        <taxon>Adinetidae</taxon>
        <taxon>Adineta</taxon>
    </lineage>
</organism>
<reference evidence="2" key="1">
    <citation type="submission" date="2021-02" db="EMBL/GenBank/DDBJ databases">
        <authorList>
            <person name="Nowell W R."/>
        </authorList>
    </citation>
    <scope>NUCLEOTIDE SEQUENCE</scope>
</reference>
<evidence type="ECO:0000313" key="2">
    <source>
        <dbReference type="EMBL" id="CAF1287047.1"/>
    </source>
</evidence>
<evidence type="ECO:0000313" key="3">
    <source>
        <dbReference type="Proteomes" id="UP000663852"/>
    </source>
</evidence>
<feature type="transmembrane region" description="Helical" evidence="1">
    <location>
        <begin position="37"/>
        <end position="57"/>
    </location>
</feature>
<keyword evidence="1" id="KW-1133">Transmembrane helix</keyword>